<comment type="caution">
    <text evidence="7">The sequence shown here is derived from an EMBL/GenBank/DDBJ whole genome shotgun (WGS) entry which is preliminary data.</text>
</comment>
<accession>A0AAN8ZYR9</accession>
<dbReference type="Proteomes" id="UP001381693">
    <property type="component" value="Unassembled WGS sequence"/>
</dbReference>
<dbReference type="Pfam" id="PF23489">
    <property type="entry name" value="V-ATPase_su_f"/>
    <property type="match status" value="1"/>
</dbReference>
<proteinExistence type="inferred from homology"/>
<keyword evidence="3 6" id="KW-0812">Transmembrane</keyword>
<dbReference type="EMBL" id="JAXCGZ010022649">
    <property type="protein sequence ID" value="KAK7028865.1"/>
    <property type="molecule type" value="Genomic_DNA"/>
</dbReference>
<evidence type="ECO:0000256" key="2">
    <source>
        <dbReference type="ARBA" id="ARBA00008458"/>
    </source>
</evidence>
<dbReference type="InterPro" id="IPR056552">
    <property type="entry name" value="Ribonucl_Kappa"/>
</dbReference>
<evidence type="ECO:0000256" key="3">
    <source>
        <dbReference type="ARBA" id="ARBA00022692"/>
    </source>
</evidence>
<dbReference type="InterPro" id="IPR026770">
    <property type="entry name" value="RNase_K"/>
</dbReference>
<organism evidence="7 8">
    <name type="scientific">Halocaridina rubra</name>
    <name type="common">Hawaiian red shrimp</name>
    <dbReference type="NCBI Taxonomy" id="373956"/>
    <lineage>
        <taxon>Eukaryota</taxon>
        <taxon>Metazoa</taxon>
        <taxon>Ecdysozoa</taxon>
        <taxon>Arthropoda</taxon>
        <taxon>Crustacea</taxon>
        <taxon>Multicrustacea</taxon>
        <taxon>Malacostraca</taxon>
        <taxon>Eumalacostraca</taxon>
        <taxon>Eucarida</taxon>
        <taxon>Decapoda</taxon>
        <taxon>Pleocyemata</taxon>
        <taxon>Caridea</taxon>
        <taxon>Atyoidea</taxon>
        <taxon>Atyidae</taxon>
        <taxon>Halocaridina</taxon>
    </lineage>
</organism>
<keyword evidence="4 6" id="KW-1133">Transmembrane helix</keyword>
<dbReference type="GO" id="GO:0004521">
    <property type="term" value="F:RNA endonuclease activity"/>
    <property type="evidence" value="ECO:0007669"/>
    <property type="project" value="InterPro"/>
</dbReference>
<protein>
    <submittedName>
        <fullName evidence="7">Uncharacterized protein</fullName>
    </submittedName>
</protein>
<evidence type="ECO:0000256" key="1">
    <source>
        <dbReference type="ARBA" id="ARBA00004141"/>
    </source>
</evidence>
<feature type="transmembrane region" description="Helical" evidence="6">
    <location>
        <begin position="12"/>
        <end position="32"/>
    </location>
</feature>
<keyword evidence="8" id="KW-1185">Reference proteome</keyword>
<dbReference type="AlphaFoldDB" id="A0AAN8ZYR9"/>
<evidence type="ECO:0000256" key="6">
    <source>
        <dbReference type="SAM" id="Phobius"/>
    </source>
</evidence>
<dbReference type="GO" id="GO:0016020">
    <property type="term" value="C:membrane"/>
    <property type="evidence" value="ECO:0007669"/>
    <property type="project" value="UniProtKB-SubCell"/>
</dbReference>
<comment type="subcellular location">
    <subcellularLocation>
        <location evidence="1">Membrane</location>
        <topology evidence="1">Multi-pass membrane protein</topology>
    </subcellularLocation>
</comment>
<comment type="similarity">
    <text evidence="2">Belongs to the RNase K family.</text>
</comment>
<reference evidence="7 8" key="1">
    <citation type="submission" date="2023-11" db="EMBL/GenBank/DDBJ databases">
        <title>Halocaridina rubra genome assembly.</title>
        <authorList>
            <person name="Smith C."/>
        </authorList>
    </citation>
    <scope>NUCLEOTIDE SEQUENCE [LARGE SCALE GENOMIC DNA]</scope>
    <source>
        <strain evidence="7">EP-1</strain>
        <tissue evidence="7">Whole</tissue>
    </source>
</reference>
<keyword evidence="5 6" id="KW-0472">Membrane</keyword>
<gene>
    <name evidence="7" type="ORF">SK128_002004</name>
</gene>
<feature type="transmembrane region" description="Helical" evidence="6">
    <location>
        <begin position="64"/>
        <end position="88"/>
    </location>
</feature>
<evidence type="ECO:0000313" key="7">
    <source>
        <dbReference type="EMBL" id="KAK7028865.1"/>
    </source>
</evidence>
<name>A0AAN8ZYR9_HALRR</name>
<evidence type="ECO:0000256" key="5">
    <source>
        <dbReference type="ARBA" id="ARBA00023136"/>
    </source>
</evidence>
<dbReference type="PANTHER" id="PTHR31733">
    <property type="entry name" value="RIBONUCLEASE KAPPA"/>
    <property type="match status" value="1"/>
</dbReference>
<evidence type="ECO:0000256" key="4">
    <source>
        <dbReference type="ARBA" id="ARBA00022989"/>
    </source>
</evidence>
<evidence type="ECO:0000313" key="8">
    <source>
        <dbReference type="Proteomes" id="UP001381693"/>
    </source>
</evidence>
<sequence>MKICGPKLSLCCTLLSVWGIVQLALMGLFFAIRSPAFIEDLSIPEEAHHDARTFLDAMDDSYSLIAKNCGIAAALYAVTLVISGWQVWVNNKS</sequence>